<protein>
    <submittedName>
        <fullName evidence="3">Putative DNA-binding protein</fullName>
    </submittedName>
</protein>
<dbReference type="PANTHER" id="PTHR31423:SF3">
    <property type="entry name" value="PROLYL-TRNA SYNTHETASE ASSOCIATED DOMAIN-CONTAINING PROTEIN 1-RELATED"/>
    <property type="match status" value="1"/>
</dbReference>
<dbReference type="Proteomes" id="UP000003240">
    <property type="component" value="Unassembled WGS sequence"/>
</dbReference>
<dbReference type="AlphaFoldDB" id="F7NN92"/>
<dbReference type="InterPro" id="IPR040285">
    <property type="entry name" value="ProX/PRXD1"/>
</dbReference>
<dbReference type="Gene3D" id="3.90.960.10">
    <property type="entry name" value="YbaK/aminoacyl-tRNA synthetase-associated domain"/>
    <property type="match status" value="1"/>
</dbReference>
<dbReference type="STRING" id="1009370.ALO_17885"/>
<feature type="domain" description="YbaK/aminoacyl-tRNA synthetase-associated" evidence="2">
    <location>
        <begin position="23"/>
        <end position="107"/>
    </location>
</feature>
<comment type="similarity">
    <text evidence="1">Belongs to the PRORSD1 family.</text>
</comment>
<keyword evidence="3" id="KW-0238">DNA-binding</keyword>
<organism evidence="3 4">
    <name type="scientific">Acetonema longum DSM 6540</name>
    <dbReference type="NCBI Taxonomy" id="1009370"/>
    <lineage>
        <taxon>Bacteria</taxon>
        <taxon>Bacillati</taxon>
        <taxon>Bacillota</taxon>
        <taxon>Negativicutes</taxon>
        <taxon>Acetonemataceae</taxon>
        <taxon>Acetonema</taxon>
    </lineage>
</organism>
<gene>
    <name evidence="3" type="ORF">ALO_17885</name>
</gene>
<evidence type="ECO:0000313" key="4">
    <source>
        <dbReference type="Proteomes" id="UP000003240"/>
    </source>
</evidence>
<dbReference type="Pfam" id="PF04073">
    <property type="entry name" value="tRNA_edit"/>
    <property type="match status" value="1"/>
</dbReference>
<reference evidence="3 4" key="1">
    <citation type="journal article" date="2011" name="EMBO J.">
        <title>Structural diversity of bacterial flagellar motors.</title>
        <authorList>
            <person name="Chen S."/>
            <person name="Beeby M."/>
            <person name="Murphy G.E."/>
            <person name="Leadbetter J.R."/>
            <person name="Hendrixson D.R."/>
            <person name="Briegel A."/>
            <person name="Li Z."/>
            <person name="Shi J."/>
            <person name="Tocheva E.I."/>
            <person name="Muller A."/>
            <person name="Dobro M.J."/>
            <person name="Jensen G.J."/>
        </authorList>
    </citation>
    <scope>NUCLEOTIDE SEQUENCE [LARGE SCALE GENOMIC DNA]</scope>
    <source>
        <strain evidence="3 4">DSM 6540</strain>
    </source>
</reference>
<dbReference type="PANTHER" id="PTHR31423">
    <property type="entry name" value="YBAK DOMAIN-CONTAINING PROTEIN"/>
    <property type="match status" value="1"/>
</dbReference>
<proteinExistence type="inferred from homology"/>
<sequence length="118" mass="13710">MLEKKGTYALLDKYNFIYEVYDHPAVNSIEELDTLNIPYKKQIAKNLFLSDDRKNDYFLVTVPGHKTVNLKILRAKINSRRLCLASEQELWKMLLLKRGCVTPVGILNNTRKNGRGRI</sequence>
<evidence type="ECO:0000259" key="2">
    <source>
        <dbReference type="Pfam" id="PF04073"/>
    </source>
</evidence>
<dbReference type="RefSeq" id="WP_004098432.1">
    <property type="nucleotide sequence ID" value="NZ_AFGF01000211.1"/>
</dbReference>
<dbReference type="SUPFAM" id="SSF55826">
    <property type="entry name" value="YbaK/ProRS associated domain"/>
    <property type="match status" value="1"/>
</dbReference>
<dbReference type="EMBL" id="AFGF01000211">
    <property type="protein sequence ID" value="EGO62477.1"/>
    <property type="molecule type" value="Genomic_DNA"/>
</dbReference>
<comment type="caution">
    <text evidence="3">The sequence shown here is derived from an EMBL/GenBank/DDBJ whole genome shotgun (WGS) entry which is preliminary data.</text>
</comment>
<accession>F7NN92</accession>
<dbReference type="InterPro" id="IPR036754">
    <property type="entry name" value="YbaK/aa-tRNA-synt-asso_dom_sf"/>
</dbReference>
<dbReference type="InterPro" id="IPR007214">
    <property type="entry name" value="YbaK/aa-tRNA-synth-assoc-dom"/>
</dbReference>
<evidence type="ECO:0000256" key="1">
    <source>
        <dbReference type="ARBA" id="ARBA00010201"/>
    </source>
</evidence>
<keyword evidence="4" id="KW-1185">Reference proteome</keyword>
<dbReference type="eggNOG" id="COG3760">
    <property type="taxonomic scope" value="Bacteria"/>
</dbReference>
<dbReference type="GO" id="GO:0002161">
    <property type="term" value="F:aminoacyl-tRNA deacylase activity"/>
    <property type="evidence" value="ECO:0007669"/>
    <property type="project" value="InterPro"/>
</dbReference>
<evidence type="ECO:0000313" key="3">
    <source>
        <dbReference type="EMBL" id="EGO62477.1"/>
    </source>
</evidence>
<name>F7NN92_9FIRM</name>
<dbReference type="GO" id="GO:0003677">
    <property type="term" value="F:DNA binding"/>
    <property type="evidence" value="ECO:0007669"/>
    <property type="project" value="UniProtKB-KW"/>
</dbReference>